<comment type="caution">
    <text evidence="4">The sequence shown here is derived from an EMBL/GenBank/DDBJ whole genome shotgun (WGS) entry which is preliminary data.</text>
</comment>
<dbReference type="AlphaFoldDB" id="A0A8E1WCS2"/>
<reference evidence="4 5" key="1">
    <citation type="submission" date="2020-08" db="EMBL/GenBank/DDBJ databases">
        <title>Genomic Encyclopedia of Type Strains, Phase IV (KMG-IV): sequencing the most valuable type-strain genomes for metagenomic binning, comparative biology and taxonomic classification.</title>
        <authorList>
            <person name="Goeker M."/>
        </authorList>
    </citation>
    <scope>NUCLEOTIDE SEQUENCE [LARGE SCALE GENOMIC DNA]</scope>
    <source>
        <strain evidence="4 5">DSM 17454</strain>
    </source>
</reference>
<organism evidence="4 5">
    <name type="scientific">Aminobacter carboxidus</name>
    <dbReference type="NCBI Taxonomy" id="376165"/>
    <lineage>
        <taxon>Bacteria</taxon>
        <taxon>Pseudomonadati</taxon>
        <taxon>Pseudomonadota</taxon>
        <taxon>Alphaproteobacteria</taxon>
        <taxon>Hyphomicrobiales</taxon>
        <taxon>Phyllobacteriaceae</taxon>
        <taxon>Aminobacter</taxon>
    </lineage>
</organism>
<dbReference type="CDD" id="cd08476">
    <property type="entry name" value="PBP2_CrgA_like_7"/>
    <property type="match status" value="1"/>
</dbReference>
<accession>A0A8E1WCS2</accession>
<dbReference type="Proteomes" id="UP000532373">
    <property type="component" value="Unassembled WGS sequence"/>
</dbReference>
<dbReference type="Pfam" id="PF03466">
    <property type="entry name" value="LysR_substrate"/>
    <property type="match status" value="1"/>
</dbReference>
<evidence type="ECO:0000259" key="3">
    <source>
        <dbReference type="Pfam" id="PF03466"/>
    </source>
</evidence>
<dbReference type="PANTHER" id="PTHR30537:SF72">
    <property type="entry name" value="LYSR FAMILY TRANSCRIPTIONAL REGULATOR"/>
    <property type="match status" value="1"/>
</dbReference>
<dbReference type="GO" id="GO:0003700">
    <property type="term" value="F:DNA-binding transcription factor activity"/>
    <property type="evidence" value="ECO:0007669"/>
    <property type="project" value="TreeGrafter"/>
</dbReference>
<protein>
    <submittedName>
        <fullName evidence="4">DNA-binding transcriptional LysR family regulator</fullName>
    </submittedName>
</protein>
<feature type="domain" description="LysR substrate-binding" evidence="3">
    <location>
        <begin position="58"/>
        <end position="261"/>
    </location>
</feature>
<dbReference type="SUPFAM" id="SSF53850">
    <property type="entry name" value="Periplasmic binding protein-like II"/>
    <property type="match status" value="1"/>
</dbReference>
<dbReference type="RefSeq" id="WP_246470577.1">
    <property type="nucleotide sequence ID" value="NZ_JACHGI010000002.1"/>
</dbReference>
<evidence type="ECO:0000313" key="5">
    <source>
        <dbReference type="Proteomes" id="UP000532373"/>
    </source>
</evidence>
<dbReference type="Gene3D" id="3.40.190.290">
    <property type="match status" value="1"/>
</dbReference>
<gene>
    <name evidence="4" type="ORF">HNQ96_001731</name>
</gene>
<dbReference type="InterPro" id="IPR058163">
    <property type="entry name" value="LysR-type_TF_proteobact-type"/>
</dbReference>
<dbReference type="EMBL" id="JACHGI010000002">
    <property type="protein sequence ID" value="MBB6465873.1"/>
    <property type="molecule type" value="Genomic_DNA"/>
</dbReference>
<evidence type="ECO:0000313" key="4">
    <source>
        <dbReference type="EMBL" id="MBB6465873.1"/>
    </source>
</evidence>
<evidence type="ECO:0000256" key="2">
    <source>
        <dbReference type="SAM" id="MobiDB-lite"/>
    </source>
</evidence>
<evidence type="ECO:0000256" key="1">
    <source>
        <dbReference type="ARBA" id="ARBA00009437"/>
    </source>
</evidence>
<proteinExistence type="inferred from homology"/>
<keyword evidence="4" id="KW-0238">DNA-binding</keyword>
<dbReference type="InterPro" id="IPR005119">
    <property type="entry name" value="LysR_subst-bd"/>
</dbReference>
<dbReference type="GO" id="GO:0006351">
    <property type="term" value="P:DNA-templated transcription"/>
    <property type="evidence" value="ECO:0007669"/>
    <property type="project" value="TreeGrafter"/>
</dbReference>
<comment type="similarity">
    <text evidence="1">Belongs to the LysR transcriptional regulatory family.</text>
</comment>
<dbReference type="PANTHER" id="PTHR30537">
    <property type="entry name" value="HTH-TYPE TRANSCRIPTIONAL REGULATOR"/>
    <property type="match status" value="1"/>
</dbReference>
<feature type="region of interest" description="Disordered" evidence="2">
    <location>
        <begin position="1"/>
        <end position="24"/>
    </location>
</feature>
<sequence length="264" mass="28815">MRKSDGHAASPPEPCRSASRLAVTKPSPAEGSLFLERCRRIAGEFEAAEEELSQARAAPRGPLRVSLPVAGALFLPVIADFMRAWPEIRLELDFTDRLVDVIEEGFGVVIRTGKPADSRLMSRKLGAFRHLLVAAPAYLARAGVPETPEQLLAHACLHHRHPVTGKLEPWPLLREAALLDLDLPATAIASTIEARIHLAEQGFGIACLPDYAVRHQLAAATLVPVLEPFLDNRGIMHALWPAGPYLAPKTRTFVDFLAERLFAG</sequence>
<dbReference type="GO" id="GO:0043565">
    <property type="term" value="F:sequence-specific DNA binding"/>
    <property type="evidence" value="ECO:0007669"/>
    <property type="project" value="TreeGrafter"/>
</dbReference>
<name>A0A8E1WCS2_9HYPH</name>